<evidence type="ECO:0000256" key="5">
    <source>
        <dbReference type="ARBA" id="ARBA00022777"/>
    </source>
</evidence>
<dbReference type="AlphaFoldDB" id="A0A6F9DPC8"/>
<feature type="compositionally biased region" description="Basic residues" evidence="9">
    <location>
        <begin position="426"/>
        <end position="436"/>
    </location>
</feature>
<dbReference type="EMBL" id="LR788986">
    <property type="protein sequence ID" value="CAB3264848.1"/>
    <property type="molecule type" value="mRNA"/>
</dbReference>
<evidence type="ECO:0000256" key="4">
    <source>
        <dbReference type="ARBA" id="ARBA00022679"/>
    </source>
</evidence>
<dbReference type="InterPro" id="IPR001263">
    <property type="entry name" value="PI3K_accessory_dom"/>
</dbReference>
<dbReference type="Gene3D" id="1.10.1070.11">
    <property type="entry name" value="Phosphatidylinositol 3-/4-kinase, catalytic domain"/>
    <property type="match status" value="1"/>
</dbReference>
<dbReference type="InterPro" id="IPR018936">
    <property type="entry name" value="PI3/4_kinase_CS"/>
</dbReference>
<dbReference type="PROSITE" id="PS00915">
    <property type="entry name" value="PI3_4_KINASE_1"/>
    <property type="match status" value="1"/>
</dbReference>
<feature type="region of interest" description="Disordered" evidence="9">
    <location>
        <begin position="385"/>
        <end position="456"/>
    </location>
</feature>
<evidence type="ECO:0000256" key="2">
    <source>
        <dbReference type="ARBA" id="ARBA00006209"/>
    </source>
</evidence>
<evidence type="ECO:0000313" key="12">
    <source>
        <dbReference type="EMBL" id="CAB3264848.1"/>
    </source>
</evidence>
<evidence type="ECO:0000256" key="6">
    <source>
        <dbReference type="ARBA" id="ARBA00036767"/>
    </source>
</evidence>
<dbReference type="GO" id="GO:0005741">
    <property type="term" value="C:mitochondrial outer membrane"/>
    <property type="evidence" value="ECO:0007669"/>
    <property type="project" value="UniProtKB-SubCell"/>
</dbReference>
<dbReference type="PANTHER" id="PTHR10048">
    <property type="entry name" value="PHOSPHATIDYLINOSITOL KINASE"/>
    <property type="match status" value="1"/>
</dbReference>
<dbReference type="PROSITE" id="PS51545">
    <property type="entry name" value="PIK_HELICAL"/>
    <property type="match status" value="1"/>
</dbReference>
<evidence type="ECO:0000256" key="3">
    <source>
        <dbReference type="ARBA" id="ARBA00012169"/>
    </source>
</evidence>
<dbReference type="Pfam" id="PF21245">
    <property type="entry name" value="PI4KB-PIK1_PIK"/>
    <property type="match status" value="1"/>
</dbReference>
<gene>
    <name evidence="12" type="primary">Pi4kb</name>
</gene>
<dbReference type="GO" id="GO:0030867">
    <property type="term" value="C:rough endoplasmic reticulum membrane"/>
    <property type="evidence" value="ECO:0007669"/>
    <property type="project" value="UniProtKB-SubCell"/>
</dbReference>
<dbReference type="InterPro" id="IPR011009">
    <property type="entry name" value="Kinase-like_dom_sf"/>
</dbReference>
<dbReference type="Pfam" id="PF00454">
    <property type="entry name" value="PI3_PI4_kinase"/>
    <property type="match status" value="1"/>
</dbReference>
<feature type="compositionally biased region" description="Polar residues" evidence="9">
    <location>
        <begin position="403"/>
        <end position="418"/>
    </location>
</feature>
<comment type="catalytic activity">
    <reaction evidence="6">
        <text>a 1,2-diacyl-sn-glycero-3-phospho-(1D-myo-inositol) + ATP = a 1,2-diacyl-sn-glycero-3-phospho-(1D-myo-inositol 4-phosphate) + ADP + H(+)</text>
        <dbReference type="Rhea" id="RHEA:19877"/>
        <dbReference type="ChEBI" id="CHEBI:15378"/>
        <dbReference type="ChEBI" id="CHEBI:30616"/>
        <dbReference type="ChEBI" id="CHEBI:57880"/>
        <dbReference type="ChEBI" id="CHEBI:58178"/>
        <dbReference type="ChEBI" id="CHEBI:456216"/>
        <dbReference type="EC" id="2.7.1.67"/>
    </reaction>
    <physiologicalReaction direction="left-to-right" evidence="6">
        <dbReference type="Rhea" id="RHEA:19878"/>
    </physiologicalReaction>
</comment>
<evidence type="ECO:0000256" key="7">
    <source>
        <dbReference type="ARBA" id="ARBA00037860"/>
    </source>
</evidence>
<dbReference type="Gene3D" id="3.30.1010.10">
    <property type="entry name" value="Phosphatidylinositol 3-kinase Catalytic Subunit, Chain A, domain 4"/>
    <property type="match status" value="1"/>
</dbReference>
<dbReference type="CDD" id="cd05168">
    <property type="entry name" value="PI4Kc_III_beta"/>
    <property type="match status" value="1"/>
</dbReference>
<keyword evidence="4" id="KW-0808">Transferase</keyword>
<dbReference type="GO" id="GO:0048015">
    <property type="term" value="P:phosphatidylinositol-mediated signaling"/>
    <property type="evidence" value="ECO:0007669"/>
    <property type="project" value="TreeGrafter"/>
</dbReference>
<feature type="region of interest" description="Disordered" evidence="9">
    <location>
        <begin position="586"/>
        <end position="632"/>
    </location>
</feature>
<dbReference type="InterPro" id="IPR000403">
    <property type="entry name" value="PI3/4_kinase_cat_dom"/>
</dbReference>
<feature type="region of interest" description="Disordered" evidence="9">
    <location>
        <begin position="189"/>
        <end position="231"/>
    </location>
</feature>
<evidence type="ECO:0000256" key="8">
    <source>
        <dbReference type="ARBA" id="ARBA00039877"/>
    </source>
</evidence>
<keyword evidence="5 12" id="KW-0418">Kinase</keyword>
<dbReference type="InterPro" id="IPR049160">
    <property type="entry name" value="PI4KB-PIK1_PIK"/>
</dbReference>
<feature type="region of interest" description="Disordered" evidence="9">
    <location>
        <begin position="648"/>
        <end position="708"/>
    </location>
</feature>
<dbReference type="InterPro" id="IPR036940">
    <property type="entry name" value="PI3/4_kinase_cat_sf"/>
</dbReference>
<dbReference type="PROSITE" id="PS50290">
    <property type="entry name" value="PI3_4_KINASE_3"/>
    <property type="match status" value="1"/>
</dbReference>
<evidence type="ECO:0000256" key="1">
    <source>
        <dbReference type="ARBA" id="ARBA00004450"/>
    </source>
</evidence>
<evidence type="ECO:0000259" key="10">
    <source>
        <dbReference type="PROSITE" id="PS50290"/>
    </source>
</evidence>
<dbReference type="EC" id="2.7.1.67" evidence="3"/>
<dbReference type="GO" id="GO:0004430">
    <property type="term" value="F:1-phosphatidylinositol 4-kinase activity"/>
    <property type="evidence" value="ECO:0007669"/>
    <property type="project" value="UniProtKB-EC"/>
</dbReference>
<proteinExistence type="evidence at transcript level"/>
<evidence type="ECO:0000259" key="11">
    <source>
        <dbReference type="PROSITE" id="PS51545"/>
    </source>
</evidence>
<feature type="compositionally biased region" description="Polar residues" evidence="9">
    <location>
        <begin position="613"/>
        <end position="627"/>
    </location>
</feature>
<feature type="compositionally biased region" description="Acidic residues" evidence="9">
    <location>
        <begin position="662"/>
        <end position="671"/>
    </location>
</feature>
<dbReference type="PROSITE" id="PS00916">
    <property type="entry name" value="PI3_4_KINASE_2"/>
    <property type="match status" value="1"/>
</dbReference>
<dbReference type="SUPFAM" id="SSF56112">
    <property type="entry name" value="Protein kinase-like (PK-like)"/>
    <property type="match status" value="1"/>
</dbReference>
<dbReference type="SMART" id="SM00146">
    <property type="entry name" value="PI3Kc"/>
    <property type="match status" value="1"/>
</dbReference>
<feature type="compositionally biased region" description="Low complexity" evidence="9">
    <location>
        <begin position="197"/>
        <end position="217"/>
    </location>
</feature>
<name>A0A6F9DPC8_9ASCI</name>
<feature type="compositionally biased region" description="Polar residues" evidence="9">
    <location>
        <begin position="439"/>
        <end position="448"/>
    </location>
</feature>
<dbReference type="InterPro" id="IPR057754">
    <property type="entry name" value="PI4-kinase_beta/PIK1_cat"/>
</dbReference>
<feature type="compositionally biased region" description="Basic and acidic residues" evidence="9">
    <location>
        <begin position="390"/>
        <end position="399"/>
    </location>
</feature>
<accession>A0A6F9DPC8</accession>
<evidence type="ECO:0000256" key="9">
    <source>
        <dbReference type="SAM" id="MobiDB-lite"/>
    </source>
</evidence>
<feature type="domain" description="PI3K/PI4K catalytic" evidence="10">
    <location>
        <begin position="771"/>
        <end position="1037"/>
    </location>
</feature>
<organism evidence="12">
    <name type="scientific">Phallusia mammillata</name>
    <dbReference type="NCBI Taxonomy" id="59560"/>
    <lineage>
        <taxon>Eukaryota</taxon>
        <taxon>Metazoa</taxon>
        <taxon>Chordata</taxon>
        <taxon>Tunicata</taxon>
        <taxon>Ascidiacea</taxon>
        <taxon>Phlebobranchia</taxon>
        <taxon>Ascidiidae</taxon>
        <taxon>Phallusia</taxon>
    </lineage>
</organism>
<comment type="subcellular location">
    <subcellularLocation>
        <location evidence="1">Mitochondrion outer membrane</location>
        <topology evidence="1">Peripheral membrane protein</topology>
    </subcellularLocation>
    <subcellularLocation>
        <location evidence="7">Rough endoplasmic reticulum membrane</location>
        <topology evidence="7">Peripheral membrane protein</topology>
    </subcellularLocation>
</comment>
<protein>
    <recommendedName>
        <fullName evidence="8">Phosphatidylinositol 4-kinase beta</fullName>
        <ecNumber evidence="3">2.7.1.67</ecNumber>
    </recommendedName>
</protein>
<dbReference type="GO" id="GO:0046854">
    <property type="term" value="P:phosphatidylinositol phosphate biosynthetic process"/>
    <property type="evidence" value="ECO:0007669"/>
    <property type="project" value="InterPro"/>
</dbReference>
<feature type="domain" description="PIK helical" evidence="11">
    <location>
        <begin position="180"/>
        <end position="378"/>
    </location>
</feature>
<dbReference type="InterPro" id="IPR015433">
    <property type="entry name" value="PI3/4_kinase"/>
</dbReference>
<dbReference type="FunFam" id="1.10.1070.11:FF:000004">
    <property type="entry name" value="Phosphatidylinositol 4-kinase, catalytic, beta"/>
    <property type="match status" value="1"/>
</dbReference>
<feature type="compositionally biased region" description="Polar residues" evidence="9">
    <location>
        <begin position="691"/>
        <end position="702"/>
    </location>
</feature>
<sequence length="1052" mass="117440">MNHEGYESGKAEDQYKLLSALDSITTEETITDPKFFVKSPKALKIYQEDNTPVIDQPKAKLVVKENGFPPQVDKPMQHNGDLECLDDTLTDLNSVPNDFDDSFVEQTKEGGETNLAFECEDDAPTPRPEKIPTECTCSETNGADIVIQEHEVVIVEKATNVPSAPGRALRKLDPRKLNLTLDLFSSKNKKKDRLKGSGSSSNASSLSPKSTSPFHSSNNIAGNDSTDKPSCAAKKTIKTPAKTMPVTDLSTIPDLNVLEQTAVHKKSWLLRLFESQVFDMPIALQYLFHSKEPGVMAYLGNKLFMFPKHEVDFYLPELLVMYIHMDHDMREAIHPYIIKRCKESIDFSLNCAWLLGGYAYSSNKLSKRMTRAQKLRNLILSGELHNPNAESDRKRDRAHYAVSATTNRTSSPSLSRTASAADEAYRHKRKLGHKRSKSDAMSGNNGTDMNHKHKAGSEWDLSTGHAFECPCEATVAEKLVPEREFIKVLMQIGKRLTTQPTKDAKTHRLVAELQLLNLNLPARVWLPFGDSHHHIVRLPPSAGVVLNSKDKAPYLICLEVLTCQDKENDEVPTKLLESSLRLAQSEEDLKSDTSPPIIHESASNGHFPMRKMSVSSVASGQPESGSSDGKMEIDAINPVVLENMETDSTEAGHVNDERDSNEAAEEDDEWSQGDINDLQMESPGQQGLRRSGQSIQANGITESSSDSVSLSRMSVLSLDSIVSGDAVSIDSHEVYIAAGDIRRRLAERLSGQSSTGFRRDPDDPSAAALKEPWEEKVRRIRESSPYGHLPNWNLLTAIVKCGDDLRQERLAYQLLVQLQQIWQMERVNLWVRPYQIIVTSMDSGLIEPIVNAVSLHQIKKNSQCSLLNYFYQEYGGPNSEGFLTAQRNFVESSAAYSLICYLLQVKDRHNGNILLDAAGHIIHIDFGFILSSSPKSLGFESSPFKLTKEFVEVMGGLEGDMFEYYKILMLQGLVSARKHMDRIVQLVDIMSAGPSLACLHGVSTVRALRDRFHLSLTENQLHEEVENMVEGSMRSWTTKLYDNFQYLTNGIL</sequence>
<comment type="similarity">
    <text evidence="2">Belongs to the PI3/PI4-kinase family. Type III PI4K subfamily.</text>
</comment>
<dbReference type="PANTHER" id="PTHR10048:SF22">
    <property type="entry name" value="PHOSPHATIDYLINOSITOL 4-KINASE BETA"/>
    <property type="match status" value="1"/>
</dbReference>
<reference evidence="12" key="1">
    <citation type="submission" date="2020-04" db="EMBL/GenBank/DDBJ databases">
        <authorList>
            <person name="Neveu A P."/>
        </authorList>
    </citation>
    <scope>NUCLEOTIDE SEQUENCE</scope>
    <source>
        <tissue evidence="12">Whole embryo</tissue>
    </source>
</reference>